<dbReference type="SUPFAM" id="SSF55021">
    <property type="entry name" value="ACT-like"/>
    <property type="match status" value="1"/>
</dbReference>
<proteinExistence type="predicted"/>
<gene>
    <name evidence="1" type="ORF">AU15_14650</name>
</gene>
<protein>
    <submittedName>
        <fullName evidence="1">Acetolactate synthase</fullName>
    </submittedName>
</protein>
<dbReference type="HOGENOM" id="CLU_183627_2_0_6"/>
<dbReference type="KEGG" id="msr:AU15_14650"/>
<dbReference type="AlphaFoldDB" id="W5YS49"/>
<dbReference type="Proteomes" id="UP000035081">
    <property type="component" value="Chromosome"/>
</dbReference>
<dbReference type="InterPro" id="IPR045865">
    <property type="entry name" value="ACT-like_dom_sf"/>
</dbReference>
<dbReference type="Pfam" id="PF13710">
    <property type="entry name" value="ACT_5"/>
    <property type="match status" value="1"/>
</dbReference>
<dbReference type="Gene3D" id="3.30.70.260">
    <property type="match status" value="1"/>
</dbReference>
<evidence type="ECO:0000313" key="1">
    <source>
        <dbReference type="EMBL" id="AHI32057.1"/>
    </source>
</evidence>
<accession>W5YS49</accession>
<organism evidence="1 2">
    <name type="scientific">Marinobacter salarius</name>
    <dbReference type="NCBI Taxonomy" id="1420917"/>
    <lineage>
        <taxon>Bacteria</taxon>
        <taxon>Pseudomonadati</taxon>
        <taxon>Pseudomonadota</taxon>
        <taxon>Gammaproteobacteria</taxon>
        <taxon>Pseudomonadales</taxon>
        <taxon>Marinobacteraceae</taxon>
        <taxon>Marinobacter</taxon>
    </lineage>
</organism>
<name>W5YS49_9GAMM</name>
<reference evidence="1 2" key="1">
    <citation type="journal article" date="2014" name="Genome Announc.">
        <title>Draft Genome Sequences of Marinobacter similis A3d10T and Marinobacter salarius R9SW1T.</title>
        <authorList>
            <person name="Ivanova E.P."/>
            <person name="Ng H.J."/>
            <person name="Webb H.K."/>
            <person name="Feng G."/>
            <person name="Oshima K."/>
            <person name="Hattori M."/>
            <person name="Ohkuma M."/>
            <person name="Sergeev A.F."/>
            <person name="Mikhailov V.V."/>
            <person name="Crawford R.J."/>
            <person name="Sawabe T."/>
        </authorList>
    </citation>
    <scope>NUCLEOTIDE SEQUENCE [LARGE SCALE GENOMIC DNA]</scope>
    <source>
        <strain evidence="2">A3d10 and R9SW1</strain>
    </source>
</reference>
<dbReference type="EMBL" id="CP007152">
    <property type="protein sequence ID" value="AHI32057.1"/>
    <property type="molecule type" value="Genomic_DNA"/>
</dbReference>
<evidence type="ECO:0000313" key="2">
    <source>
        <dbReference type="Proteomes" id="UP000035081"/>
    </source>
</evidence>
<sequence length="102" mass="11226">MKPQSQSSTPSYKINCRMSQEAAALERLCQVVRIRGFRIATMAVESAGEHLDITLTLEGTRPIAMLQSQLEKLHTVAEVALGQGSGVRVQTAWTLWELLSLS</sequence>